<gene>
    <name evidence="9" type="ORF">CLV35_1865</name>
</gene>
<dbReference type="GO" id="GO:0016020">
    <property type="term" value="C:membrane"/>
    <property type="evidence" value="ECO:0007669"/>
    <property type="project" value="InterPro"/>
</dbReference>
<dbReference type="OrthoDB" id="1115140at2"/>
<evidence type="ECO:0000313" key="9">
    <source>
        <dbReference type="EMBL" id="RKS75401.1"/>
    </source>
</evidence>
<dbReference type="RefSeq" id="WP_121193176.1">
    <property type="nucleotide sequence ID" value="NZ_RBWV01000011.1"/>
</dbReference>
<dbReference type="GO" id="GO:0004888">
    <property type="term" value="F:transmembrane signaling receptor activity"/>
    <property type="evidence" value="ECO:0007669"/>
    <property type="project" value="InterPro"/>
</dbReference>
<dbReference type="PROSITE" id="PS50111">
    <property type="entry name" value="CHEMOTAXIS_TRANSDUC_2"/>
    <property type="match status" value="1"/>
</dbReference>
<dbReference type="PANTHER" id="PTHR32089:SF112">
    <property type="entry name" value="LYSOZYME-LIKE PROTEIN-RELATED"/>
    <property type="match status" value="1"/>
</dbReference>
<sequence>MSTSTPAPAARRHPVADLPVRAKLLVSVLLVALVAIAVSGLGVSRLRDSNDRMSAMRASNLTSVVALSQARGGLMEMYYNLIGVAGLSAQFKPGSAEYTAAAAQMQKGVAAADTTIDAALTTYGANAGTTTGPRASQLAAVQKALANYRAFRDNWFFGKAAPAGVTVPTAVADIVKLNTDLSDALDRLATIEQADADADVAAGKAAYHRSIAEVVALLVLGLAGAVGFALVVGRRITRPLAAVQSSLEAMAEGDLTRTTHVEGRDEIGRMAATLTRAQARIRDVVSTMGTAAESLAATARQNTAVAEQLSDGAHQASAQARAVASASDEVSSSVTTVATGSEQMGASIGEIAQSANAAADVARQAVTVAQSTNRTIATLGESSRQIGDVVKVITTIAEQTNLLALNATIEAARAGEAGKGFAVVAGEVKDLAQETARATDDIAKRVEAIQADSGSAVGAIEEIAEVIARISDYTTTIASAVEEQSATTAEMNRNVAGAADATSRINTSIEDVAATAQSTADAVVEAQASAAELARMSDEMKQTVSQFQY</sequence>
<comment type="similarity">
    <text evidence="4">Belongs to the methyl-accepting chemotaxis (MCP) protein family.</text>
</comment>
<comment type="caution">
    <text evidence="9">The sequence shown here is derived from an EMBL/GenBank/DDBJ whole genome shotgun (WGS) entry which is preliminary data.</text>
</comment>
<evidence type="ECO:0000256" key="5">
    <source>
        <dbReference type="PROSITE-ProRule" id="PRU00284"/>
    </source>
</evidence>
<organism evidence="9 10">
    <name type="scientific">Motilibacter peucedani</name>
    <dbReference type="NCBI Taxonomy" id="598650"/>
    <lineage>
        <taxon>Bacteria</taxon>
        <taxon>Bacillati</taxon>
        <taxon>Actinomycetota</taxon>
        <taxon>Actinomycetes</taxon>
        <taxon>Motilibacterales</taxon>
        <taxon>Motilibacteraceae</taxon>
        <taxon>Motilibacter</taxon>
    </lineage>
</organism>
<keyword evidence="6" id="KW-0472">Membrane</keyword>
<dbReference type="AlphaFoldDB" id="A0A420XQ35"/>
<dbReference type="Gene3D" id="1.10.287.950">
    <property type="entry name" value="Methyl-accepting chemotaxis protein"/>
    <property type="match status" value="1"/>
</dbReference>
<keyword evidence="2 6" id="KW-1133">Transmembrane helix</keyword>
<dbReference type="GO" id="GO:0006935">
    <property type="term" value="P:chemotaxis"/>
    <property type="evidence" value="ECO:0007669"/>
    <property type="project" value="InterPro"/>
</dbReference>
<name>A0A420XQ35_9ACTN</name>
<dbReference type="EMBL" id="RBWV01000011">
    <property type="protein sequence ID" value="RKS75401.1"/>
    <property type="molecule type" value="Genomic_DNA"/>
</dbReference>
<accession>A0A420XQ35</accession>
<dbReference type="SUPFAM" id="SSF58104">
    <property type="entry name" value="Methyl-accepting chemotaxis protein (MCP) signaling domain"/>
    <property type="match status" value="1"/>
</dbReference>
<evidence type="ECO:0000313" key="10">
    <source>
        <dbReference type="Proteomes" id="UP000281955"/>
    </source>
</evidence>
<dbReference type="GO" id="GO:0007165">
    <property type="term" value="P:signal transduction"/>
    <property type="evidence" value="ECO:0007669"/>
    <property type="project" value="UniProtKB-KW"/>
</dbReference>
<dbReference type="PROSITE" id="PS50885">
    <property type="entry name" value="HAMP"/>
    <property type="match status" value="1"/>
</dbReference>
<dbReference type="SMART" id="SM00304">
    <property type="entry name" value="HAMP"/>
    <property type="match status" value="1"/>
</dbReference>
<evidence type="ECO:0000256" key="2">
    <source>
        <dbReference type="ARBA" id="ARBA00022989"/>
    </source>
</evidence>
<dbReference type="PRINTS" id="PR00260">
    <property type="entry name" value="CHEMTRNSDUCR"/>
</dbReference>
<feature type="transmembrane region" description="Helical" evidence="6">
    <location>
        <begin position="24"/>
        <end position="43"/>
    </location>
</feature>
<dbReference type="SMART" id="SM00283">
    <property type="entry name" value="MA"/>
    <property type="match status" value="1"/>
</dbReference>
<evidence type="ECO:0000259" key="8">
    <source>
        <dbReference type="PROSITE" id="PS50885"/>
    </source>
</evidence>
<keyword evidence="3 5" id="KW-0807">Transducer</keyword>
<evidence type="ECO:0000256" key="1">
    <source>
        <dbReference type="ARBA" id="ARBA00022692"/>
    </source>
</evidence>
<dbReference type="CDD" id="cd06225">
    <property type="entry name" value="HAMP"/>
    <property type="match status" value="1"/>
</dbReference>
<feature type="domain" description="HAMP" evidence="8">
    <location>
        <begin position="234"/>
        <end position="286"/>
    </location>
</feature>
<proteinExistence type="inferred from homology"/>
<dbReference type="PANTHER" id="PTHR32089">
    <property type="entry name" value="METHYL-ACCEPTING CHEMOTAXIS PROTEIN MCPB"/>
    <property type="match status" value="1"/>
</dbReference>
<dbReference type="Pfam" id="PF00015">
    <property type="entry name" value="MCPsignal"/>
    <property type="match status" value="1"/>
</dbReference>
<dbReference type="InterPro" id="IPR004089">
    <property type="entry name" value="MCPsignal_dom"/>
</dbReference>
<reference evidence="9 10" key="1">
    <citation type="submission" date="2018-10" db="EMBL/GenBank/DDBJ databases">
        <title>Genomic Encyclopedia of Archaeal and Bacterial Type Strains, Phase II (KMG-II): from individual species to whole genera.</title>
        <authorList>
            <person name="Goeker M."/>
        </authorList>
    </citation>
    <scope>NUCLEOTIDE SEQUENCE [LARGE SCALE GENOMIC DNA]</scope>
    <source>
        <strain evidence="9 10">RP-AC37</strain>
    </source>
</reference>
<feature type="transmembrane region" description="Helical" evidence="6">
    <location>
        <begin position="214"/>
        <end position="233"/>
    </location>
</feature>
<evidence type="ECO:0000256" key="3">
    <source>
        <dbReference type="ARBA" id="ARBA00023224"/>
    </source>
</evidence>
<evidence type="ECO:0000259" key="7">
    <source>
        <dbReference type="PROSITE" id="PS50111"/>
    </source>
</evidence>
<protein>
    <submittedName>
        <fullName evidence="9">Methyl-accepting chemotaxis protein</fullName>
    </submittedName>
</protein>
<keyword evidence="1 6" id="KW-0812">Transmembrane</keyword>
<evidence type="ECO:0000256" key="4">
    <source>
        <dbReference type="ARBA" id="ARBA00029447"/>
    </source>
</evidence>
<dbReference type="Proteomes" id="UP000281955">
    <property type="component" value="Unassembled WGS sequence"/>
</dbReference>
<dbReference type="Pfam" id="PF12729">
    <property type="entry name" value="4HB_MCP_1"/>
    <property type="match status" value="1"/>
</dbReference>
<feature type="domain" description="Methyl-accepting transducer" evidence="7">
    <location>
        <begin position="291"/>
        <end position="527"/>
    </location>
</feature>
<evidence type="ECO:0000256" key="6">
    <source>
        <dbReference type="SAM" id="Phobius"/>
    </source>
</evidence>
<dbReference type="InterPro" id="IPR024478">
    <property type="entry name" value="HlyB_4HB_MCP"/>
</dbReference>
<dbReference type="Pfam" id="PF00672">
    <property type="entry name" value="HAMP"/>
    <property type="match status" value="1"/>
</dbReference>
<dbReference type="InterPro" id="IPR003660">
    <property type="entry name" value="HAMP_dom"/>
</dbReference>
<dbReference type="InterPro" id="IPR004090">
    <property type="entry name" value="Chemotax_Me-accpt_rcpt"/>
</dbReference>
<keyword evidence="10" id="KW-1185">Reference proteome</keyword>
<dbReference type="InParanoid" id="A0A420XQ35"/>